<dbReference type="PANTHER" id="PTHR34219:SF4">
    <property type="entry name" value="PEPSY DOMAIN-CONTAINING PROTEIN"/>
    <property type="match status" value="1"/>
</dbReference>
<feature type="transmembrane region" description="Helical" evidence="1">
    <location>
        <begin position="394"/>
        <end position="417"/>
    </location>
</feature>
<keyword evidence="1" id="KW-0812">Transmembrane</keyword>
<organism evidence="2">
    <name type="scientific">marine sediment metagenome</name>
    <dbReference type="NCBI Taxonomy" id="412755"/>
    <lineage>
        <taxon>unclassified sequences</taxon>
        <taxon>metagenomes</taxon>
        <taxon>ecological metagenomes</taxon>
    </lineage>
</organism>
<name>A0A0F9M6K6_9ZZZZ</name>
<dbReference type="EMBL" id="LAZR01006072">
    <property type="protein sequence ID" value="KKM94946.1"/>
    <property type="molecule type" value="Genomic_DNA"/>
</dbReference>
<proteinExistence type="predicted"/>
<feature type="transmembrane region" description="Helical" evidence="1">
    <location>
        <begin position="198"/>
        <end position="223"/>
    </location>
</feature>
<sequence>MKDSFFRSMTWLHTWVGLLVCWLLYLIFFAGTLSFFRDEITLWNQPAIHNVQAQTQRIEAQKQQIITGFDYLANHGANSSSWRITLPEPRIPYLIYGYAKPKEPGQRRSQFKNTQLNPNTMKELEPFVDTKGGNFFYRLHYDLHYMDAITARWIVCFASFFMLIAIISGVVIHKRIFKDMFSFRRNKGSRTWLDAHNLSSVLALPFHLMITYTGMITLIFMLFPYSAKVTYDNGMRGFFNDVTPRNTMTDKAKGESPMVPIQRILDQVYTKWPYADITRVQVNQPNMAASTITVLVSAGKTLRDQAPRLIFSGTTGQMVAKTDDELTSSKALYESLNSMHTGRLATWLLRWLYVLGGIAGCVMIGSGCIMWAKRIRERTKNNVKPSFGLKLVEGLNLATIMGLPLATCAFFIANRLLSPTVAERADKEVLAFFLTWLAVAVIALLKRDRLQWRVMAAINAAACFSVPVINALTTNDNIVSYLMHKQWALFTFDALFLLFSILFFIQTEKLRTAKNNSKIITPSQSNNLKRQKS</sequence>
<dbReference type="InterPro" id="IPR005625">
    <property type="entry name" value="PepSY-ass_TM"/>
</dbReference>
<keyword evidence="1" id="KW-1133">Transmembrane helix</keyword>
<dbReference type="PANTHER" id="PTHR34219">
    <property type="entry name" value="IRON-REGULATED INNER MEMBRANE PROTEIN-RELATED"/>
    <property type="match status" value="1"/>
</dbReference>
<feature type="transmembrane region" description="Helical" evidence="1">
    <location>
        <begin position="452"/>
        <end position="472"/>
    </location>
</feature>
<comment type="caution">
    <text evidence="2">The sequence shown here is derived from an EMBL/GenBank/DDBJ whole genome shotgun (WGS) entry which is preliminary data.</text>
</comment>
<protein>
    <recommendedName>
        <fullName evidence="3">PepSY domain-containing protein</fullName>
    </recommendedName>
</protein>
<dbReference type="Pfam" id="PF03929">
    <property type="entry name" value="PepSY_TM"/>
    <property type="match status" value="1"/>
</dbReference>
<feature type="transmembrane region" description="Helical" evidence="1">
    <location>
        <begin position="151"/>
        <end position="177"/>
    </location>
</feature>
<feature type="transmembrane region" description="Helical" evidence="1">
    <location>
        <begin position="429"/>
        <end position="445"/>
    </location>
</feature>
<dbReference type="AlphaFoldDB" id="A0A0F9M6K6"/>
<keyword evidence="1" id="KW-0472">Membrane</keyword>
<gene>
    <name evidence="2" type="ORF">LCGC14_1193170</name>
</gene>
<evidence type="ECO:0008006" key="3">
    <source>
        <dbReference type="Google" id="ProtNLM"/>
    </source>
</evidence>
<feature type="transmembrane region" description="Helical" evidence="1">
    <location>
        <begin position="351"/>
        <end position="373"/>
    </location>
</feature>
<evidence type="ECO:0000256" key="1">
    <source>
        <dbReference type="SAM" id="Phobius"/>
    </source>
</evidence>
<feature type="transmembrane region" description="Helical" evidence="1">
    <location>
        <begin position="12"/>
        <end position="36"/>
    </location>
</feature>
<reference evidence="2" key="1">
    <citation type="journal article" date="2015" name="Nature">
        <title>Complex archaea that bridge the gap between prokaryotes and eukaryotes.</title>
        <authorList>
            <person name="Spang A."/>
            <person name="Saw J.H."/>
            <person name="Jorgensen S.L."/>
            <person name="Zaremba-Niedzwiedzka K."/>
            <person name="Martijn J."/>
            <person name="Lind A.E."/>
            <person name="van Eijk R."/>
            <person name="Schleper C."/>
            <person name="Guy L."/>
            <person name="Ettema T.J."/>
        </authorList>
    </citation>
    <scope>NUCLEOTIDE SEQUENCE</scope>
</reference>
<feature type="transmembrane region" description="Helical" evidence="1">
    <location>
        <begin position="487"/>
        <end position="505"/>
    </location>
</feature>
<accession>A0A0F9M6K6</accession>
<evidence type="ECO:0000313" key="2">
    <source>
        <dbReference type="EMBL" id="KKM94946.1"/>
    </source>
</evidence>